<dbReference type="PANTHER" id="PTHR12546">
    <property type="entry name" value="FER-1-LIKE"/>
    <property type="match status" value="1"/>
</dbReference>
<keyword evidence="3" id="KW-0677">Repeat</keyword>
<dbReference type="GO" id="GO:0061025">
    <property type="term" value="P:membrane fusion"/>
    <property type="evidence" value="ECO:0007669"/>
    <property type="project" value="TreeGrafter"/>
</dbReference>
<dbReference type="EMBL" id="CAAALY010092273">
    <property type="protein sequence ID" value="VEL28087.1"/>
    <property type="molecule type" value="Genomic_DNA"/>
</dbReference>
<proteinExistence type="predicted"/>
<keyword evidence="2" id="KW-0812">Transmembrane</keyword>
<dbReference type="AlphaFoldDB" id="A0A3S5AFN5"/>
<reference evidence="6" key="1">
    <citation type="submission" date="2018-11" db="EMBL/GenBank/DDBJ databases">
        <authorList>
            <consortium name="Pathogen Informatics"/>
        </authorList>
    </citation>
    <scope>NUCLEOTIDE SEQUENCE</scope>
</reference>
<accession>A0A3S5AFN5</accession>
<keyword evidence="5" id="KW-0472">Membrane</keyword>
<gene>
    <name evidence="6" type="ORF">PXEA_LOCUS21527</name>
</gene>
<comment type="subcellular location">
    <subcellularLocation>
        <location evidence="1">Membrane</location>
    </subcellularLocation>
</comment>
<evidence type="ECO:0000313" key="6">
    <source>
        <dbReference type="EMBL" id="VEL28087.1"/>
    </source>
</evidence>
<dbReference type="GO" id="GO:0016020">
    <property type="term" value="C:membrane"/>
    <property type="evidence" value="ECO:0007669"/>
    <property type="project" value="UniProtKB-SubCell"/>
</dbReference>
<dbReference type="PANTHER" id="PTHR12546:SF33">
    <property type="entry name" value="SPERM VESICLE FUSION PROTEIN FER-1"/>
    <property type="match status" value="1"/>
</dbReference>
<organism evidence="6 7">
    <name type="scientific">Protopolystoma xenopodis</name>
    <dbReference type="NCBI Taxonomy" id="117903"/>
    <lineage>
        <taxon>Eukaryota</taxon>
        <taxon>Metazoa</taxon>
        <taxon>Spiralia</taxon>
        <taxon>Lophotrochozoa</taxon>
        <taxon>Platyhelminthes</taxon>
        <taxon>Monogenea</taxon>
        <taxon>Polyopisthocotylea</taxon>
        <taxon>Polystomatidea</taxon>
        <taxon>Polystomatidae</taxon>
        <taxon>Protopolystoma</taxon>
    </lineage>
</organism>
<dbReference type="InterPro" id="IPR037721">
    <property type="entry name" value="Ferlin"/>
</dbReference>
<sequence length="72" mass="8039">MDEEEDNYAGQFKGTFCIYPLPAEPTAPLPLKYLETSLPPSDPEECIVRIYIVRAIDLQPNDPSGLVSHGYL</sequence>
<evidence type="ECO:0000256" key="3">
    <source>
        <dbReference type="ARBA" id="ARBA00022737"/>
    </source>
</evidence>
<comment type="caution">
    <text evidence="6">The sequence shown here is derived from an EMBL/GenBank/DDBJ whole genome shotgun (WGS) entry which is preliminary data.</text>
</comment>
<keyword evidence="4" id="KW-1133">Transmembrane helix</keyword>
<keyword evidence="7" id="KW-1185">Reference proteome</keyword>
<dbReference type="Proteomes" id="UP000784294">
    <property type="component" value="Unassembled WGS sequence"/>
</dbReference>
<evidence type="ECO:0000256" key="1">
    <source>
        <dbReference type="ARBA" id="ARBA00004370"/>
    </source>
</evidence>
<evidence type="ECO:0000256" key="5">
    <source>
        <dbReference type="ARBA" id="ARBA00023136"/>
    </source>
</evidence>
<evidence type="ECO:0000313" key="7">
    <source>
        <dbReference type="Proteomes" id="UP000784294"/>
    </source>
</evidence>
<dbReference type="GO" id="GO:0007009">
    <property type="term" value="P:plasma membrane organization"/>
    <property type="evidence" value="ECO:0007669"/>
    <property type="project" value="TreeGrafter"/>
</dbReference>
<dbReference type="OrthoDB" id="6124477at2759"/>
<evidence type="ECO:0000256" key="4">
    <source>
        <dbReference type="ARBA" id="ARBA00022989"/>
    </source>
</evidence>
<evidence type="ECO:0000256" key="2">
    <source>
        <dbReference type="ARBA" id="ARBA00022692"/>
    </source>
</evidence>
<name>A0A3S5AFN5_9PLAT</name>
<protein>
    <submittedName>
        <fullName evidence="6">Uncharacterized protein</fullName>
    </submittedName>
</protein>